<evidence type="ECO:0000313" key="3">
    <source>
        <dbReference type="Proteomes" id="UP000477849"/>
    </source>
</evidence>
<keyword evidence="3" id="KW-1185">Reference proteome</keyword>
<organism evidence="2 3">
    <name type="scientific">Rhizobium daejeonense</name>
    <dbReference type="NCBI Taxonomy" id="240521"/>
    <lineage>
        <taxon>Bacteria</taxon>
        <taxon>Pseudomonadati</taxon>
        <taxon>Pseudomonadota</taxon>
        <taxon>Alphaproteobacteria</taxon>
        <taxon>Hyphomicrobiales</taxon>
        <taxon>Rhizobiaceae</taxon>
        <taxon>Rhizobium/Agrobacterium group</taxon>
        <taxon>Rhizobium</taxon>
    </lineage>
</organism>
<name>A0A6M1S3S7_9HYPH</name>
<proteinExistence type="predicted"/>
<keyword evidence="2" id="KW-0378">Hydrolase</keyword>
<protein>
    <submittedName>
        <fullName evidence="2">Serine hydrolase</fullName>
    </submittedName>
</protein>
<dbReference type="GO" id="GO:0016787">
    <property type="term" value="F:hydrolase activity"/>
    <property type="evidence" value="ECO:0007669"/>
    <property type="project" value="UniProtKB-KW"/>
</dbReference>
<dbReference type="EMBL" id="JAAKZH010000006">
    <property type="protein sequence ID" value="NGO65613.1"/>
    <property type="molecule type" value="Genomic_DNA"/>
</dbReference>
<dbReference type="Proteomes" id="UP000477849">
    <property type="component" value="Unassembled WGS sequence"/>
</dbReference>
<evidence type="ECO:0000259" key="1">
    <source>
        <dbReference type="Pfam" id="PF00144"/>
    </source>
</evidence>
<dbReference type="SUPFAM" id="SSF56601">
    <property type="entry name" value="beta-lactamase/transpeptidase-like"/>
    <property type="match status" value="1"/>
</dbReference>
<dbReference type="Gene3D" id="3.40.710.10">
    <property type="entry name" value="DD-peptidase/beta-lactamase superfamily"/>
    <property type="match status" value="1"/>
</dbReference>
<dbReference type="InterPro" id="IPR050789">
    <property type="entry name" value="Diverse_Enzym_Activities"/>
</dbReference>
<dbReference type="InterPro" id="IPR012338">
    <property type="entry name" value="Beta-lactam/transpept-like"/>
</dbReference>
<evidence type="ECO:0000313" key="2">
    <source>
        <dbReference type="EMBL" id="NGO65613.1"/>
    </source>
</evidence>
<reference evidence="2 3" key="1">
    <citation type="submission" date="2020-02" db="EMBL/GenBank/DDBJ databases">
        <title>Genome sequence of the type strain CCBAU10050 of Rhizobium daejeonense.</title>
        <authorList>
            <person name="Gao J."/>
            <person name="Sun J."/>
        </authorList>
    </citation>
    <scope>NUCLEOTIDE SEQUENCE [LARGE SCALE GENOMIC DNA]</scope>
    <source>
        <strain evidence="2 3">CCBAU10050</strain>
    </source>
</reference>
<sequence>MTKTTTEMPEATLENWRRRPYNAWAFSHVDRLVATQPIRNGQNKHTLPRAEPLDLSKISTDGNRTIDAALADSFTDGFMVLHRGQIIAEHYGPTSDAGTRHIVFSVSKSLTGSLAGVLVERGELDVDQPATRYVPELASSAYGDCTVRHILDMTVSVRFIEDYLDPKGDVARYRVAMDWDPPRAFEYEGGLHNFVATLPHDSGPHGEKFHYVSPNSDVLGWILERAGGMPMAELLSHHIWQPMGAENDAYITVDRQGGARTAGGICTTVADFARFGELMRLKGRTDGRQVIPESWIDDILNGGDRQAWARGDLTELFASGRYRSKWYIPDDVPGEFCAIGIHGQWIYVDQAAEMTAVKLSSQPIPADDDLDQQTLQIFRALGKYLKR</sequence>
<accession>A0A6M1S3S7</accession>
<gene>
    <name evidence="2" type="ORF">G6N76_18235</name>
</gene>
<dbReference type="PANTHER" id="PTHR43283">
    <property type="entry name" value="BETA-LACTAMASE-RELATED"/>
    <property type="match status" value="1"/>
</dbReference>
<dbReference type="AlphaFoldDB" id="A0A6M1S3S7"/>
<feature type="domain" description="Beta-lactamase-related" evidence="1">
    <location>
        <begin position="77"/>
        <end position="372"/>
    </location>
</feature>
<dbReference type="PANTHER" id="PTHR43283:SF7">
    <property type="entry name" value="BETA-LACTAMASE-RELATED DOMAIN-CONTAINING PROTEIN"/>
    <property type="match status" value="1"/>
</dbReference>
<dbReference type="RefSeq" id="WP_163898649.1">
    <property type="nucleotide sequence ID" value="NZ_CP048426.1"/>
</dbReference>
<dbReference type="Pfam" id="PF00144">
    <property type="entry name" value="Beta-lactamase"/>
    <property type="match status" value="1"/>
</dbReference>
<comment type="caution">
    <text evidence="2">The sequence shown here is derived from an EMBL/GenBank/DDBJ whole genome shotgun (WGS) entry which is preliminary data.</text>
</comment>
<dbReference type="InterPro" id="IPR001466">
    <property type="entry name" value="Beta-lactam-related"/>
</dbReference>